<feature type="transmembrane region" description="Helical" evidence="1">
    <location>
        <begin position="12"/>
        <end position="34"/>
    </location>
</feature>
<evidence type="ECO:0000256" key="1">
    <source>
        <dbReference type="SAM" id="Phobius"/>
    </source>
</evidence>
<evidence type="ECO:0000313" key="2">
    <source>
        <dbReference type="EMBL" id="PZO33223.1"/>
    </source>
</evidence>
<gene>
    <name evidence="2" type="ORF">DCF17_22255</name>
</gene>
<name>A0A2W4VK73_9CYAN</name>
<comment type="caution">
    <text evidence="2">The sequence shown here is derived from an EMBL/GenBank/DDBJ whole genome shotgun (WGS) entry which is preliminary data.</text>
</comment>
<organism evidence="2 3">
    <name type="scientific">Shackletoniella antarctica</name>
    <dbReference type="NCBI Taxonomy" id="268115"/>
    <lineage>
        <taxon>Bacteria</taxon>
        <taxon>Bacillati</taxon>
        <taxon>Cyanobacteriota</taxon>
        <taxon>Cyanophyceae</taxon>
        <taxon>Oculatellales</taxon>
        <taxon>Oculatellaceae</taxon>
        <taxon>Shackletoniella</taxon>
    </lineage>
</organism>
<protein>
    <submittedName>
        <fullName evidence="2">Uncharacterized protein</fullName>
    </submittedName>
</protein>
<dbReference type="AlphaFoldDB" id="A0A2W4VK73"/>
<sequence length="694" mass="75408">MANRPARLARSGFVLPTTVLLVLMVVLTATALTYRSFTRSDMAISQREQQAIANAATPALDRARAKIEFLFNKDNRLSSGLPTGDFLASMMLTEVLPGTGLTPIPGDPFTLPGETRLDINRDGTPDNAWSFVSDNNNEIITYSILVEDEARGNAAINVQSPLSQAKADALVTRTGPLATTEATTGCSNARAEKGWQVVSDGTSSALQKNFQVNVFVPNANNANRTVESFEFQQSRIADRGNKWAAWFRYDLEIFAGRSFNINGAMHADSNLMVRGGPSETNADFTAFMISSHNSCVYGKEASEITVGASREGSTENFQGQIVKGVTTDSAYGGRKATFHTWVSDDEAPIVDDRELKDDNDSVKDKGVKGSVPADVAVNPLVLFTQDRRVPTNASTWTRDAAWDANPIRTEGRIFNKSVDKPFVDDFFRADNRWGPKPRYSDTDATLDLTQNGLTSGANIASANTLLTGDTDGLDGYWERQAVAYGLRLVMGQRLELGNPREWNFNPATNAIGQDRLYPPDAMPTVVTGAMPTVVTKVGANEFRQKRALRDNLAAVQGMVVYHYGLPSGGEFPAACMAMTAHPGTTQSIIESRTFGNWLSGDIRTSFLTGKGTNGWEFGFNPSFATEGGFETAYNLNSSPLKKALSNVAYFAGDLLGGAPSFPPEQDSFVHPYPYLSMGLYHRFGQGVVQSISKR</sequence>
<dbReference type="Proteomes" id="UP000249081">
    <property type="component" value="Unassembled WGS sequence"/>
</dbReference>
<reference evidence="3" key="1">
    <citation type="submission" date="2018-04" db="EMBL/GenBank/DDBJ databases">
        <authorList>
            <person name="Cornet L."/>
        </authorList>
    </citation>
    <scope>NUCLEOTIDE SEQUENCE [LARGE SCALE GENOMIC DNA]</scope>
</reference>
<keyword evidence="1" id="KW-0812">Transmembrane</keyword>
<keyword evidence="1" id="KW-1133">Transmembrane helix</keyword>
<evidence type="ECO:0000313" key="3">
    <source>
        <dbReference type="Proteomes" id="UP000249081"/>
    </source>
</evidence>
<accession>A0A2W4VK73</accession>
<proteinExistence type="predicted"/>
<dbReference type="EMBL" id="QBMN01000268">
    <property type="protein sequence ID" value="PZO33223.1"/>
    <property type="molecule type" value="Genomic_DNA"/>
</dbReference>
<keyword evidence="1" id="KW-0472">Membrane</keyword>
<reference evidence="2 3" key="2">
    <citation type="submission" date="2018-06" db="EMBL/GenBank/DDBJ databases">
        <title>Metagenomic assembly of (sub)arctic Cyanobacteria and their associated microbiome from non-axenic cultures.</title>
        <authorList>
            <person name="Baurain D."/>
        </authorList>
    </citation>
    <scope>NUCLEOTIDE SEQUENCE [LARGE SCALE GENOMIC DNA]</scope>
    <source>
        <strain evidence="2">ULC041bin1</strain>
    </source>
</reference>